<evidence type="ECO:0000313" key="2">
    <source>
        <dbReference type="Proteomes" id="UP000196531"/>
    </source>
</evidence>
<evidence type="ECO:0008006" key="3">
    <source>
        <dbReference type="Google" id="ProtNLM"/>
    </source>
</evidence>
<dbReference type="AlphaFoldDB" id="A0A1Y5FB93"/>
<reference evidence="2" key="1">
    <citation type="journal article" date="2017" name="Proc. Natl. Acad. Sci. U.S.A.">
        <title>Simulation of Deepwater Horizon oil plume reveals substrate specialization within a complex community of hydrocarbon-degraders.</title>
        <authorList>
            <person name="Hu P."/>
            <person name="Dubinsky E.A."/>
            <person name="Probst A.J."/>
            <person name="Wang J."/>
            <person name="Sieber C.M.K."/>
            <person name="Tom L.M."/>
            <person name="Gardinali P."/>
            <person name="Banfield J.F."/>
            <person name="Atlas R.M."/>
            <person name="Andersen G.L."/>
        </authorList>
    </citation>
    <scope>NUCLEOTIDE SEQUENCE [LARGE SCALE GENOMIC DNA]</scope>
</reference>
<evidence type="ECO:0000313" key="1">
    <source>
        <dbReference type="EMBL" id="OUR98827.1"/>
    </source>
</evidence>
<organism evidence="1 2">
    <name type="scientific">Halobacteriovorax marinus</name>
    <dbReference type="NCBI Taxonomy" id="97084"/>
    <lineage>
        <taxon>Bacteria</taxon>
        <taxon>Pseudomonadati</taxon>
        <taxon>Bdellovibrionota</taxon>
        <taxon>Bacteriovoracia</taxon>
        <taxon>Bacteriovoracales</taxon>
        <taxon>Halobacteriovoraceae</taxon>
        <taxon>Halobacteriovorax</taxon>
    </lineage>
</organism>
<dbReference type="Proteomes" id="UP000196531">
    <property type="component" value="Unassembled WGS sequence"/>
</dbReference>
<accession>A0A1Y5FB93</accession>
<dbReference type="Gene3D" id="2.60.120.620">
    <property type="entry name" value="q2cbj1_9rhob like domain"/>
    <property type="match status" value="1"/>
</dbReference>
<dbReference type="EMBL" id="MAAO01000004">
    <property type="protein sequence ID" value="OUR98827.1"/>
    <property type="molecule type" value="Genomic_DNA"/>
</dbReference>
<gene>
    <name evidence="1" type="ORF">A9Q84_05285</name>
</gene>
<sequence>MSNSFRQIKKMGFTNLGGEFLTSEEKLELKRVCVETLSNFDQTHNDFLHEKDGSSGFRALPIHNEKSIPYLEKIISHPKIKALLNDVLGEEYKLWQIEYRMSFPGDPGLDVHQDGPGQFNMAIVLSENPAGKGGTVFLKGSHIVKKLIKKYNILIPAVLTQVLSFLFTKLEAKTGDICFFLNRTWHGRLKNDSELCNEVILMGFFPVGGVFSYEKPYVKWPDEFLEKYDGTELEKAVNPNYNLEHLKNGDCRVVSSQSCPEIPYSMEIENFTGRVSILDRIRLFLSISIIRSSIFYGKILYNFFKKLKRSIA</sequence>
<proteinExistence type="predicted"/>
<dbReference type="SUPFAM" id="SSF51197">
    <property type="entry name" value="Clavaminate synthase-like"/>
    <property type="match status" value="1"/>
</dbReference>
<protein>
    <recommendedName>
        <fullName evidence="3">Phytanoyl-CoA dioxygenase</fullName>
    </recommendedName>
</protein>
<comment type="caution">
    <text evidence="1">The sequence shown here is derived from an EMBL/GenBank/DDBJ whole genome shotgun (WGS) entry which is preliminary data.</text>
</comment>
<name>A0A1Y5FB93_9BACT</name>